<proteinExistence type="inferred from homology"/>
<evidence type="ECO:0000256" key="1">
    <source>
        <dbReference type="ARBA" id="ARBA00005184"/>
    </source>
</evidence>
<keyword evidence="10" id="KW-1185">Reference proteome</keyword>
<reference evidence="10" key="1">
    <citation type="submission" date="2019-06" db="EMBL/GenBank/DDBJ databases">
        <title>Draft genome sequence of the griseofulvin-producing fungus Xylaria cubensis strain G536.</title>
        <authorList>
            <person name="Mead M.E."/>
            <person name="Raja H.A."/>
            <person name="Steenwyk J.L."/>
            <person name="Knowles S.L."/>
            <person name="Oberlies N.H."/>
            <person name="Rokas A."/>
        </authorList>
    </citation>
    <scope>NUCLEOTIDE SEQUENCE [LARGE SCALE GENOMIC DNA]</scope>
    <source>
        <strain evidence="10">G536</strain>
    </source>
</reference>
<dbReference type="Gene3D" id="2.160.20.10">
    <property type="entry name" value="Single-stranded right-handed beta-helix, Pectin lyase-like"/>
    <property type="match status" value="1"/>
</dbReference>
<dbReference type="AlphaFoldDB" id="A0A553HQ22"/>
<evidence type="ECO:0000313" key="9">
    <source>
        <dbReference type="EMBL" id="TRX90035.1"/>
    </source>
</evidence>
<dbReference type="PANTHER" id="PTHR31321:SF57">
    <property type="entry name" value="PECTINESTERASE 53-RELATED"/>
    <property type="match status" value="1"/>
</dbReference>
<evidence type="ECO:0000256" key="4">
    <source>
        <dbReference type="ARBA" id="ARBA00022801"/>
    </source>
</evidence>
<dbReference type="EC" id="3.1.1.11" evidence="3"/>
<evidence type="ECO:0000256" key="3">
    <source>
        <dbReference type="ARBA" id="ARBA00013229"/>
    </source>
</evidence>
<evidence type="ECO:0000256" key="5">
    <source>
        <dbReference type="ARBA" id="ARBA00023085"/>
    </source>
</evidence>
<feature type="signal peptide" evidence="7">
    <location>
        <begin position="1"/>
        <end position="16"/>
    </location>
</feature>
<dbReference type="EMBL" id="VFLP01000060">
    <property type="protein sequence ID" value="TRX90035.1"/>
    <property type="molecule type" value="Genomic_DNA"/>
</dbReference>
<evidence type="ECO:0000259" key="8">
    <source>
        <dbReference type="Pfam" id="PF01095"/>
    </source>
</evidence>
<evidence type="ECO:0000256" key="7">
    <source>
        <dbReference type="SAM" id="SignalP"/>
    </source>
</evidence>
<dbReference type="InterPro" id="IPR000070">
    <property type="entry name" value="Pectinesterase_cat"/>
</dbReference>
<evidence type="ECO:0000256" key="6">
    <source>
        <dbReference type="ARBA" id="ARBA00042203"/>
    </source>
</evidence>
<name>A0A553HQ22_9PEZI</name>
<comment type="similarity">
    <text evidence="2">Belongs to the pectinesterase family.</text>
</comment>
<dbReference type="Proteomes" id="UP000319160">
    <property type="component" value="Unassembled WGS sequence"/>
</dbReference>
<evidence type="ECO:0000256" key="2">
    <source>
        <dbReference type="ARBA" id="ARBA00008891"/>
    </source>
</evidence>
<gene>
    <name evidence="9" type="ORF">FHL15_009136</name>
</gene>
<organism evidence="9 10">
    <name type="scientific">Xylaria flabelliformis</name>
    <dbReference type="NCBI Taxonomy" id="2512241"/>
    <lineage>
        <taxon>Eukaryota</taxon>
        <taxon>Fungi</taxon>
        <taxon>Dikarya</taxon>
        <taxon>Ascomycota</taxon>
        <taxon>Pezizomycotina</taxon>
        <taxon>Sordariomycetes</taxon>
        <taxon>Xylariomycetidae</taxon>
        <taxon>Xylariales</taxon>
        <taxon>Xylariaceae</taxon>
        <taxon>Xylaria</taxon>
    </lineage>
</organism>
<keyword evidence="7" id="KW-0732">Signal</keyword>
<dbReference type="GO" id="GO:0030599">
    <property type="term" value="F:pectinesterase activity"/>
    <property type="evidence" value="ECO:0007669"/>
    <property type="project" value="UniProtKB-EC"/>
</dbReference>
<dbReference type="UniPathway" id="UPA00545">
    <property type="reaction ID" value="UER00823"/>
</dbReference>
<dbReference type="STRING" id="2512241.A0A553HQ22"/>
<dbReference type="InterPro" id="IPR012334">
    <property type="entry name" value="Pectin_lyas_fold"/>
</dbReference>
<dbReference type="Pfam" id="PF01095">
    <property type="entry name" value="Pectinesterase"/>
    <property type="match status" value="1"/>
</dbReference>
<feature type="domain" description="Pectinesterase catalytic" evidence="8">
    <location>
        <begin position="179"/>
        <end position="349"/>
    </location>
</feature>
<accession>A0A553HQ22</accession>
<sequence length="481" mass="52697">MKACLVLTIVLTAVRGAVLEKDAVGVDIQLYPTNGQLDVNPDVQLKLTFLSPPTIGSTGKINVYDSEDKNLVDTLDLSVPFSPSPYGNGSTKANYTDTTKYQTNIIGGLDFYFYPIIVRNNTATIYLHNNKLTYGRKYLVEIQPGVLEPARGSFSGFTLDQPWRFSTKSHGPKAGATSVVVAADGSGDFNTVQGAIDWAPGNPTKRTTIYIKNGNYEELVFWQYKSNITIRGQNREKTIVGYPNNSAFNPPNRQGPSRRPAFSFRGVADLQLSSFTINNYYPGQAEALLVDGVRIILDHMTLNGAGDALTTYGTLYVTDSKLTGTGDTVLGYGSAYWLRSRIESIGAVTWTRTVQGIHGNIFVDSTIVGLQGNSTLARLPDNSGGVMDNWPYAEMVIINTKTDGIAPEGWGPVQGPPFDSSHVRFWEYNTTDLRGQPIEISQRLNVSRQLTVPKDKEVIAEYKNPTNILGGWHPVVLEGYG</sequence>
<feature type="chain" id="PRO_5022036744" description="pectinesterase" evidence="7">
    <location>
        <begin position="17"/>
        <end position="481"/>
    </location>
</feature>
<evidence type="ECO:0000313" key="10">
    <source>
        <dbReference type="Proteomes" id="UP000319160"/>
    </source>
</evidence>
<dbReference type="OrthoDB" id="2019149at2759"/>
<dbReference type="PANTHER" id="PTHR31321">
    <property type="entry name" value="ACYL-COA THIOESTER HYDROLASE YBHC-RELATED"/>
    <property type="match status" value="1"/>
</dbReference>
<keyword evidence="4" id="KW-0378">Hydrolase</keyword>
<protein>
    <recommendedName>
        <fullName evidence="3">pectinesterase</fullName>
        <ecNumber evidence="3">3.1.1.11</ecNumber>
    </recommendedName>
    <alternativeName>
        <fullName evidence="6">Pectin methylesterase A</fullName>
    </alternativeName>
</protein>
<dbReference type="SUPFAM" id="SSF51126">
    <property type="entry name" value="Pectin lyase-like"/>
    <property type="match status" value="1"/>
</dbReference>
<comment type="caution">
    <text evidence="9">The sequence shown here is derived from an EMBL/GenBank/DDBJ whole genome shotgun (WGS) entry which is preliminary data.</text>
</comment>
<comment type="pathway">
    <text evidence="1">Glycan metabolism; pectin degradation; 2-dehydro-3-deoxy-D-gluconate from pectin: step 1/5.</text>
</comment>
<dbReference type="GO" id="GO:0045490">
    <property type="term" value="P:pectin catabolic process"/>
    <property type="evidence" value="ECO:0007669"/>
    <property type="project" value="UniProtKB-UniPathway"/>
</dbReference>
<dbReference type="InterPro" id="IPR011050">
    <property type="entry name" value="Pectin_lyase_fold/virulence"/>
</dbReference>
<dbReference type="GO" id="GO:0042545">
    <property type="term" value="P:cell wall modification"/>
    <property type="evidence" value="ECO:0007669"/>
    <property type="project" value="InterPro"/>
</dbReference>
<keyword evidence="5" id="KW-0063">Aspartyl esterase</keyword>